<dbReference type="InterPro" id="IPR013087">
    <property type="entry name" value="Znf_C2H2_type"/>
</dbReference>
<feature type="domain" description="C2H2-type" evidence="12">
    <location>
        <begin position="259"/>
        <end position="287"/>
    </location>
</feature>
<keyword evidence="2 10" id="KW-0479">Metal-binding</keyword>
<feature type="domain" description="ZAD" evidence="13">
    <location>
        <begin position="3"/>
        <end position="75"/>
    </location>
</feature>
<dbReference type="KEGG" id="bany:112048046"/>
<feature type="region of interest" description="Disordered" evidence="11">
    <location>
        <begin position="170"/>
        <end position="193"/>
    </location>
</feature>
<comment type="subcellular location">
    <subcellularLocation>
        <location evidence="1">Nucleus</location>
    </subcellularLocation>
</comment>
<gene>
    <name evidence="15" type="primary">LOC112048046</name>
</gene>
<proteinExistence type="predicted"/>
<evidence type="ECO:0000256" key="10">
    <source>
        <dbReference type="PROSITE-ProRule" id="PRU01263"/>
    </source>
</evidence>
<dbReference type="PROSITE" id="PS51915">
    <property type="entry name" value="ZAD"/>
    <property type="match status" value="1"/>
</dbReference>
<feature type="domain" description="C2H2-type" evidence="12">
    <location>
        <begin position="317"/>
        <end position="339"/>
    </location>
</feature>
<evidence type="ECO:0000259" key="12">
    <source>
        <dbReference type="PROSITE" id="PS50157"/>
    </source>
</evidence>
<dbReference type="GO" id="GO:0003700">
    <property type="term" value="F:DNA-binding transcription factor activity"/>
    <property type="evidence" value="ECO:0007669"/>
    <property type="project" value="TreeGrafter"/>
</dbReference>
<keyword evidence="8" id="KW-0539">Nucleus</keyword>
<keyword evidence="14" id="KW-1185">Reference proteome</keyword>
<feature type="domain" description="C2H2-type" evidence="12">
    <location>
        <begin position="289"/>
        <end position="316"/>
    </location>
</feature>
<keyword evidence="4 9" id="KW-0863">Zinc-finger</keyword>
<dbReference type="Pfam" id="PF07776">
    <property type="entry name" value="zf-AD"/>
    <property type="match status" value="1"/>
</dbReference>
<sequence length="468" mass="54710">MNKMCRICLESKRNLCSIFETDQGLSYALMITLITGIKVIKEHNDVICLCCRRKLSNFYEFKLLIERSDLELNKHSKVFKFNTIDDIKVEFLPKINNKEPSDASDYNSLFQNENDCIYYNNTLIKRLNEDEKKNIPIEDLLNTIKTEGLEDNDYDDYLFDAKKDKEYNSKRKKKRQKTFKIDKTSSETKGQPFKDMKNIPIKPIILNDVRLLRTSTQYGLKKEKAKCLSNRKDALCPFCGKICKSLRSHILIHIGEKKFKCHQCPKSFYTKTTLQYHINKSHSTISETFKCEHCISTFSTKGSVMRHMAVHMEYKQFSCTICKKEFKWKAAMKQHMLIHDMAARSIPCNMCNMLFTSQSNLKAHSRVHTGERPYKCELCSQPYSYKRDFNRHCFKKHGIIIDRRQVYVMNDEVLKREKTLMKDLMLSLHGIPTASEPMDSFQGPQKALAFAKAVKVMQNGQIPIDVHL</sequence>
<dbReference type="PANTHER" id="PTHR24394">
    <property type="entry name" value="ZINC FINGER PROTEIN"/>
    <property type="match status" value="1"/>
</dbReference>
<keyword evidence="6" id="KW-0805">Transcription regulation</keyword>
<feature type="binding site" evidence="10">
    <location>
        <position position="51"/>
    </location>
    <ligand>
        <name>Zn(2+)</name>
        <dbReference type="ChEBI" id="CHEBI:29105"/>
    </ligand>
</feature>
<dbReference type="InterPro" id="IPR036236">
    <property type="entry name" value="Znf_C2H2_sf"/>
</dbReference>
<keyword evidence="7" id="KW-0804">Transcription</keyword>
<evidence type="ECO:0000313" key="15">
    <source>
        <dbReference type="RefSeq" id="XP_023941167.2"/>
    </source>
</evidence>
<dbReference type="PROSITE" id="PS00028">
    <property type="entry name" value="ZINC_FINGER_C2H2_1"/>
    <property type="match status" value="5"/>
</dbReference>
<dbReference type="GO" id="GO:0000978">
    <property type="term" value="F:RNA polymerase II cis-regulatory region sequence-specific DNA binding"/>
    <property type="evidence" value="ECO:0007669"/>
    <property type="project" value="TreeGrafter"/>
</dbReference>
<dbReference type="GeneID" id="112048046"/>
<feature type="binding site" evidence="10">
    <location>
        <position position="5"/>
    </location>
    <ligand>
        <name>Zn(2+)</name>
        <dbReference type="ChEBI" id="CHEBI:29105"/>
    </ligand>
</feature>
<evidence type="ECO:0000259" key="13">
    <source>
        <dbReference type="PROSITE" id="PS51915"/>
    </source>
</evidence>
<evidence type="ECO:0000313" key="14">
    <source>
        <dbReference type="Proteomes" id="UP001652582"/>
    </source>
</evidence>
<evidence type="ECO:0000256" key="5">
    <source>
        <dbReference type="ARBA" id="ARBA00022833"/>
    </source>
</evidence>
<dbReference type="AlphaFoldDB" id="A0A6J1N7U4"/>
<dbReference type="PANTHER" id="PTHR24394:SF48">
    <property type="entry name" value="ZINC FINGER PROTEIN 771"/>
    <property type="match status" value="1"/>
</dbReference>
<dbReference type="GO" id="GO:0005634">
    <property type="term" value="C:nucleus"/>
    <property type="evidence" value="ECO:0007669"/>
    <property type="project" value="UniProtKB-SubCell"/>
</dbReference>
<evidence type="ECO:0000256" key="8">
    <source>
        <dbReference type="ARBA" id="ARBA00023242"/>
    </source>
</evidence>
<evidence type="ECO:0000256" key="3">
    <source>
        <dbReference type="ARBA" id="ARBA00022737"/>
    </source>
</evidence>
<dbReference type="Proteomes" id="UP001652582">
    <property type="component" value="Chromosome 7"/>
</dbReference>
<dbReference type="OrthoDB" id="3437960at2759"/>
<dbReference type="SMART" id="SM00868">
    <property type="entry name" value="zf-AD"/>
    <property type="match status" value="1"/>
</dbReference>
<evidence type="ECO:0000256" key="6">
    <source>
        <dbReference type="ARBA" id="ARBA00023015"/>
    </source>
</evidence>
<keyword evidence="3" id="KW-0677">Repeat</keyword>
<evidence type="ECO:0000256" key="11">
    <source>
        <dbReference type="SAM" id="MobiDB-lite"/>
    </source>
</evidence>
<feature type="compositionally biased region" description="Basic and acidic residues" evidence="11">
    <location>
        <begin position="179"/>
        <end position="193"/>
    </location>
</feature>
<feature type="binding site" evidence="10">
    <location>
        <position position="8"/>
    </location>
    <ligand>
        <name>Zn(2+)</name>
        <dbReference type="ChEBI" id="CHEBI:29105"/>
    </ligand>
</feature>
<feature type="binding site" evidence="10">
    <location>
        <position position="48"/>
    </location>
    <ligand>
        <name>Zn(2+)</name>
        <dbReference type="ChEBI" id="CHEBI:29105"/>
    </ligand>
</feature>
<dbReference type="PROSITE" id="PS50157">
    <property type="entry name" value="ZINC_FINGER_C2H2_2"/>
    <property type="match status" value="4"/>
</dbReference>
<dbReference type="SUPFAM" id="SSF57667">
    <property type="entry name" value="beta-beta-alpha zinc fingers"/>
    <property type="match status" value="3"/>
</dbReference>
<reference evidence="15" key="1">
    <citation type="submission" date="2025-08" db="UniProtKB">
        <authorList>
            <consortium name="RefSeq"/>
        </authorList>
    </citation>
    <scope>IDENTIFICATION</scope>
</reference>
<dbReference type="GO" id="GO:0006357">
    <property type="term" value="P:regulation of transcription by RNA polymerase II"/>
    <property type="evidence" value="ECO:0007669"/>
    <property type="project" value="TreeGrafter"/>
</dbReference>
<dbReference type="Pfam" id="PF00096">
    <property type="entry name" value="zf-C2H2"/>
    <property type="match status" value="2"/>
</dbReference>
<organism evidence="14 15">
    <name type="scientific">Bicyclus anynana</name>
    <name type="common">Squinting bush brown butterfly</name>
    <dbReference type="NCBI Taxonomy" id="110368"/>
    <lineage>
        <taxon>Eukaryota</taxon>
        <taxon>Metazoa</taxon>
        <taxon>Ecdysozoa</taxon>
        <taxon>Arthropoda</taxon>
        <taxon>Hexapoda</taxon>
        <taxon>Insecta</taxon>
        <taxon>Pterygota</taxon>
        <taxon>Neoptera</taxon>
        <taxon>Endopterygota</taxon>
        <taxon>Lepidoptera</taxon>
        <taxon>Glossata</taxon>
        <taxon>Ditrysia</taxon>
        <taxon>Papilionoidea</taxon>
        <taxon>Nymphalidae</taxon>
        <taxon>Satyrinae</taxon>
        <taxon>Satyrini</taxon>
        <taxon>Mycalesina</taxon>
        <taxon>Bicyclus</taxon>
    </lineage>
</organism>
<protein>
    <submittedName>
        <fullName evidence="15">Zinc finger imprinted 3</fullName>
    </submittedName>
</protein>
<dbReference type="InterPro" id="IPR012934">
    <property type="entry name" value="Znf_AD"/>
</dbReference>
<evidence type="ECO:0000256" key="4">
    <source>
        <dbReference type="ARBA" id="ARBA00022771"/>
    </source>
</evidence>
<feature type="domain" description="C2H2-type" evidence="12">
    <location>
        <begin position="346"/>
        <end position="373"/>
    </location>
</feature>
<dbReference type="Gene3D" id="3.30.160.60">
    <property type="entry name" value="Classic Zinc Finger"/>
    <property type="match status" value="4"/>
</dbReference>
<evidence type="ECO:0000256" key="2">
    <source>
        <dbReference type="ARBA" id="ARBA00022723"/>
    </source>
</evidence>
<dbReference type="SMART" id="SM00355">
    <property type="entry name" value="ZnF_C2H2"/>
    <property type="match status" value="6"/>
</dbReference>
<keyword evidence="5 10" id="KW-0862">Zinc</keyword>
<dbReference type="RefSeq" id="XP_023941167.2">
    <property type="nucleotide sequence ID" value="XM_024085399.2"/>
</dbReference>
<dbReference type="GO" id="GO:0008270">
    <property type="term" value="F:zinc ion binding"/>
    <property type="evidence" value="ECO:0007669"/>
    <property type="project" value="UniProtKB-UniRule"/>
</dbReference>
<evidence type="ECO:0000256" key="9">
    <source>
        <dbReference type="PROSITE-ProRule" id="PRU00042"/>
    </source>
</evidence>
<name>A0A6J1N7U4_BICAN</name>
<accession>A0A6J1N7U4</accession>
<dbReference type="Gene3D" id="3.40.1800.20">
    <property type="match status" value="1"/>
</dbReference>
<evidence type="ECO:0000256" key="1">
    <source>
        <dbReference type="ARBA" id="ARBA00004123"/>
    </source>
</evidence>
<dbReference type="SUPFAM" id="SSF57716">
    <property type="entry name" value="Glucocorticoid receptor-like (DNA-binding domain)"/>
    <property type="match status" value="1"/>
</dbReference>
<evidence type="ECO:0000256" key="7">
    <source>
        <dbReference type="ARBA" id="ARBA00023163"/>
    </source>
</evidence>